<dbReference type="RefSeq" id="WP_134656434.1">
    <property type="nucleotide sequence ID" value="NZ_SCLP01000007.1"/>
</dbReference>
<evidence type="ECO:0000313" key="1">
    <source>
        <dbReference type="EMBL" id="TFF45790.1"/>
    </source>
</evidence>
<protein>
    <submittedName>
        <fullName evidence="1">ArpU family transcriptional regulator</fullName>
    </submittedName>
</protein>
<organism evidence="1 2">
    <name type="scientific">Bacillus thuringiensis</name>
    <dbReference type="NCBI Taxonomy" id="1428"/>
    <lineage>
        <taxon>Bacteria</taxon>
        <taxon>Bacillati</taxon>
        <taxon>Bacillota</taxon>
        <taxon>Bacilli</taxon>
        <taxon>Bacillales</taxon>
        <taxon>Bacillaceae</taxon>
        <taxon>Bacillus</taxon>
        <taxon>Bacillus cereus group</taxon>
    </lineage>
</organism>
<sequence>MKKQLSFKMPVVDGKRTKQAVEEVFEVYRQYLATMPSDILPKVTPAYSIIPPSFTNAFHSSTEEIAIERIEYEQERNEFMSWIYDGVNRLKDDERRIILERFMGDLPGYDPDIWLELGVGKTKYYKLKGQALLRLAFILKIEVYKKNHRQAEVKSA</sequence>
<proteinExistence type="predicted"/>
<dbReference type="NCBIfam" id="TIGR01637">
    <property type="entry name" value="phage_arpU"/>
    <property type="match status" value="1"/>
</dbReference>
<dbReference type="EMBL" id="SCLP01000007">
    <property type="protein sequence ID" value="TFF45790.1"/>
    <property type="molecule type" value="Genomic_DNA"/>
</dbReference>
<comment type="caution">
    <text evidence="1">The sequence shown here is derived from an EMBL/GenBank/DDBJ whole genome shotgun (WGS) entry which is preliminary data.</text>
</comment>
<gene>
    <name evidence="1" type="ORF">EQ803_16115</name>
</gene>
<evidence type="ECO:0000313" key="2">
    <source>
        <dbReference type="Proteomes" id="UP000297630"/>
    </source>
</evidence>
<dbReference type="AlphaFoldDB" id="A0A4Y8T4A7"/>
<dbReference type="InterPro" id="IPR006524">
    <property type="entry name" value="ArpU-like"/>
</dbReference>
<name>A0A4Y8T4A7_BACTU</name>
<dbReference type="Proteomes" id="UP000297630">
    <property type="component" value="Unassembled WGS sequence"/>
</dbReference>
<reference evidence="1 2" key="1">
    <citation type="submission" date="2019-01" db="EMBL/GenBank/DDBJ databases">
        <title>Draft genome sequence of Bacillus sp. DPC6431.</title>
        <authorList>
            <person name="Arbulu S."/>
            <person name="Murphy K."/>
            <person name="O'Sullivan O."/>
            <person name="Rea M.C."/>
            <person name="Hill C."/>
            <person name="Ross R.P."/>
        </authorList>
    </citation>
    <scope>NUCLEOTIDE SEQUENCE [LARGE SCALE GENOMIC DNA]</scope>
    <source>
        <strain evidence="1 2">DPC6431</strain>
    </source>
</reference>
<accession>A0A4Y8T4A7</accession>